<organism evidence="2 3">
    <name type="scientific">Flavobacterium taihuense</name>
    <dbReference type="NCBI Taxonomy" id="2857508"/>
    <lineage>
        <taxon>Bacteria</taxon>
        <taxon>Pseudomonadati</taxon>
        <taxon>Bacteroidota</taxon>
        <taxon>Flavobacteriia</taxon>
        <taxon>Flavobacteriales</taxon>
        <taxon>Flavobacteriaceae</taxon>
        <taxon>Flavobacterium</taxon>
    </lineage>
</organism>
<evidence type="ECO:0000313" key="3">
    <source>
        <dbReference type="Proteomes" id="UP000812031"/>
    </source>
</evidence>
<dbReference type="Proteomes" id="UP000812031">
    <property type="component" value="Unassembled WGS sequence"/>
</dbReference>
<gene>
    <name evidence="2" type="ORF">KZH69_15555</name>
</gene>
<protein>
    <submittedName>
        <fullName evidence="2">AIPR family protein</fullName>
    </submittedName>
</protein>
<feature type="domain" description="Abortive phage infection protein C-terminal" evidence="1">
    <location>
        <begin position="241"/>
        <end position="405"/>
    </location>
</feature>
<name>A0ABS6XZ09_9FLAO</name>
<sequence length="564" mass="64572">MSEIHVNHIKTHIEKEFKDLIDLSDVNAKGENLENFFLTRSLAAYSIQHHTQVPLKIASESVVDGGNDNGIDAIYYDAQSKYLYLVQSKWIHNGKGEPENGEVKKFISGIKDLLNFKFDRFNNKVKKKEIIIQNAVCDPKTKYQIILTYTGINNLAEPSRRDFNDLLEELNDASELVYLSIFNQKRIHSSLVHTTENIQPIDQTIQLKYFGKVTEPYSGYYGQVNGVEIYGWWDKYRKRLFAKNIRGVLGDTDVNKEITKTLEENPEHFWFYNNGITLVADSVEKNMVGGASSDLGQFICENISIVNGAQTVSSIGKFGEGDTSKLDKVFVPVKIIQLKDAEENFGQKITKANNTQNRVKNRDFVTFDLEQTRIREELLIDGIDYRISRGEYEKNDQISFDLIESTTALSCSSNDISIVVQLKREIGLIWDDLENAPYKKLFNAKITGRYVYNCVRTQRLIEQAIKEKEKSLISGRDQSILIHGNRIISLLVYKTINTKKYVTEKFNFDDPTLLGIMESKVNDAFVILQKVISNEYDKAIIVTLFKNKTKCQDIISKITATNFM</sequence>
<dbReference type="InterPro" id="IPR018891">
    <property type="entry name" value="AIPR_C"/>
</dbReference>
<reference evidence="2 3" key="1">
    <citation type="submission" date="2021-07" db="EMBL/GenBank/DDBJ databases">
        <title>Flavobacterium sp. nov. isolated from sediment on the Taihu Lake.</title>
        <authorList>
            <person name="Qu J.-H."/>
        </authorList>
    </citation>
    <scope>NUCLEOTIDE SEQUENCE [LARGE SCALE GENOMIC DNA]</scope>
    <source>
        <strain evidence="2 3">NAS39</strain>
    </source>
</reference>
<proteinExistence type="predicted"/>
<dbReference type="Pfam" id="PF10592">
    <property type="entry name" value="AIPR"/>
    <property type="match status" value="1"/>
</dbReference>
<dbReference type="EMBL" id="JAHWYN010000015">
    <property type="protein sequence ID" value="MBW4361905.1"/>
    <property type="molecule type" value="Genomic_DNA"/>
</dbReference>
<comment type="caution">
    <text evidence="2">The sequence shown here is derived from an EMBL/GenBank/DDBJ whole genome shotgun (WGS) entry which is preliminary data.</text>
</comment>
<accession>A0ABS6XZ09</accession>
<evidence type="ECO:0000313" key="2">
    <source>
        <dbReference type="EMBL" id="MBW4361905.1"/>
    </source>
</evidence>
<dbReference type="RefSeq" id="WP_219318398.1">
    <property type="nucleotide sequence ID" value="NZ_JAHWYN010000015.1"/>
</dbReference>
<keyword evidence="3" id="KW-1185">Reference proteome</keyword>
<evidence type="ECO:0000259" key="1">
    <source>
        <dbReference type="Pfam" id="PF10592"/>
    </source>
</evidence>